<proteinExistence type="predicted"/>
<name>A0ACD3B4W2_9AGAR</name>
<gene>
    <name evidence="1" type="ORF">BDN72DRAFT_283749</name>
</gene>
<protein>
    <submittedName>
        <fullName evidence="1">Uncharacterized protein</fullName>
    </submittedName>
</protein>
<keyword evidence="2" id="KW-1185">Reference proteome</keyword>
<evidence type="ECO:0000313" key="2">
    <source>
        <dbReference type="Proteomes" id="UP000308600"/>
    </source>
</evidence>
<dbReference type="EMBL" id="ML208281">
    <property type="protein sequence ID" value="TFK72840.1"/>
    <property type="molecule type" value="Genomic_DNA"/>
</dbReference>
<evidence type="ECO:0000313" key="1">
    <source>
        <dbReference type="EMBL" id="TFK72840.1"/>
    </source>
</evidence>
<organism evidence="1 2">
    <name type="scientific">Pluteus cervinus</name>
    <dbReference type="NCBI Taxonomy" id="181527"/>
    <lineage>
        <taxon>Eukaryota</taxon>
        <taxon>Fungi</taxon>
        <taxon>Dikarya</taxon>
        <taxon>Basidiomycota</taxon>
        <taxon>Agaricomycotina</taxon>
        <taxon>Agaricomycetes</taxon>
        <taxon>Agaricomycetidae</taxon>
        <taxon>Agaricales</taxon>
        <taxon>Pluteineae</taxon>
        <taxon>Pluteaceae</taxon>
        <taxon>Pluteus</taxon>
    </lineage>
</organism>
<sequence>MSVSTRSSINRILWRSHGSCLLLPSPWTWTSDDTCYRTNVYTTGQGGTPFANAVANVAFNEDQVTAFGDSFIRPLFQTKSPAQQTSGVIQDWVSGVYALNNAHGVRRYLLDLRDSQPFDVWRFPWRGVSRKFISTHQ</sequence>
<reference evidence="1 2" key="1">
    <citation type="journal article" date="2019" name="Nat. Ecol. Evol.">
        <title>Megaphylogeny resolves global patterns of mushroom evolution.</title>
        <authorList>
            <person name="Varga T."/>
            <person name="Krizsan K."/>
            <person name="Foldi C."/>
            <person name="Dima B."/>
            <person name="Sanchez-Garcia M."/>
            <person name="Sanchez-Ramirez S."/>
            <person name="Szollosi G.J."/>
            <person name="Szarkandi J.G."/>
            <person name="Papp V."/>
            <person name="Albert L."/>
            <person name="Andreopoulos W."/>
            <person name="Angelini C."/>
            <person name="Antonin V."/>
            <person name="Barry K.W."/>
            <person name="Bougher N.L."/>
            <person name="Buchanan P."/>
            <person name="Buyck B."/>
            <person name="Bense V."/>
            <person name="Catcheside P."/>
            <person name="Chovatia M."/>
            <person name="Cooper J."/>
            <person name="Damon W."/>
            <person name="Desjardin D."/>
            <person name="Finy P."/>
            <person name="Geml J."/>
            <person name="Haridas S."/>
            <person name="Hughes K."/>
            <person name="Justo A."/>
            <person name="Karasinski D."/>
            <person name="Kautmanova I."/>
            <person name="Kiss B."/>
            <person name="Kocsube S."/>
            <person name="Kotiranta H."/>
            <person name="LaButti K.M."/>
            <person name="Lechner B.E."/>
            <person name="Liimatainen K."/>
            <person name="Lipzen A."/>
            <person name="Lukacs Z."/>
            <person name="Mihaltcheva S."/>
            <person name="Morgado L.N."/>
            <person name="Niskanen T."/>
            <person name="Noordeloos M.E."/>
            <person name="Ohm R.A."/>
            <person name="Ortiz-Santana B."/>
            <person name="Ovrebo C."/>
            <person name="Racz N."/>
            <person name="Riley R."/>
            <person name="Savchenko A."/>
            <person name="Shiryaev A."/>
            <person name="Soop K."/>
            <person name="Spirin V."/>
            <person name="Szebenyi C."/>
            <person name="Tomsovsky M."/>
            <person name="Tulloss R.E."/>
            <person name="Uehling J."/>
            <person name="Grigoriev I.V."/>
            <person name="Vagvolgyi C."/>
            <person name="Papp T."/>
            <person name="Martin F.M."/>
            <person name="Miettinen O."/>
            <person name="Hibbett D.S."/>
            <person name="Nagy L.G."/>
        </authorList>
    </citation>
    <scope>NUCLEOTIDE SEQUENCE [LARGE SCALE GENOMIC DNA]</scope>
    <source>
        <strain evidence="1 2">NL-1719</strain>
    </source>
</reference>
<dbReference type="Proteomes" id="UP000308600">
    <property type="component" value="Unassembled WGS sequence"/>
</dbReference>
<accession>A0ACD3B4W2</accession>